<name>A0A0R0K8H4_SOYBN</name>
<dbReference type="Proteomes" id="UP000008827">
    <property type="component" value="Chromosome 4"/>
</dbReference>
<dbReference type="EMBL" id="CM000837">
    <property type="protein sequence ID" value="KRH63014.1"/>
    <property type="molecule type" value="Genomic_DNA"/>
</dbReference>
<accession>A0A0R0K8H4</accession>
<keyword evidence="4" id="KW-1185">Reference proteome</keyword>
<dbReference type="Gramene" id="KRH63014">
    <property type="protein sequence ID" value="KRH63014"/>
    <property type="gene ID" value="GLYMA_04G149100"/>
</dbReference>
<reference evidence="2" key="3">
    <citation type="submission" date="2018-07" db="EMBL/GenBank/DDBJ databases">
        <title>WGS assembly of Glycine max.</title>
        <authorList>
            <person name="Schmutz J."/>
            <person name="Cannon S."/>
            <person name="Schlueter J."/>
            <person name="Ma J."/>
            <person name="Mitros T."/>
            <person name="Nelson W."/>
            <person name="Hyten D."/>
            <person name="Song Q."/>
            <person name="Thelen J."/>
            <person name="Cheng J."/>
            <person name="Xu D."/>
            <person name="Hellsten U."/>
            <person name="May G."/>
            <person name="Yu Y."/>
            <person name="Sakurai T."/>
            <person name="Umezawa T."/>
            <person name="Bhattacharyya M."/>
            <person name="Sandhu D."/>
            <person name="Valliyodan B."/>
            <person name="Lindquist E."/>
            <person name="Peto M."/>
            <person name="Grant D."/>
            <person name="Shu S."/>
            <person name="Goodstein D."/>
            <person name="Barry K."/>
            <person name="Futrell-Griggs M."/>
            <person name="Abernathy B."/>
            <person name="Du J."/>
            <person name="Tian Z."/>
            <person name="Zhu L."/>
            <person name="Gill N."/>
            <person name="Joshi T."/>
            <person name="Libault M."/>
            <person name="Sethuraman A."/>
            <person name="Zhang X."/>
            <person name="Shinozaki K."/>
            <person name="Nguyen H."/>
            <person name="Wing R."/>
            <person name="Cregan P."/>
            <person name="Specht J."/>
            <person name="Grimwood J."/>
            <person name="Rokhsar D."/>
            <person name="Stacey G."/>
            <person name="Shoemaker R."/>
            <person name="Jackson S."/>
        </authorList>
    </citation>
    <scope>NUCLEOTIDE SEQUENCE</scope>
    <source>
        <tissue evidence="2">Callus</tissue>
    </source>
</reference>
<reference evidence="2 3" key="1">
    <citation type="journal article" date="2010" name="Nature">
        <title>Genome sequence of the palaeopolyploid soybean.</title>
        <authorList>
            <person name="Schmutz J."/>
            <person name="Cannon S.B."/>
            <person name="Schlueter J."/>
            <person name="Ma J."/>
            <person name="Mitros T."/>
            <person name="Nelson W."/>
            <person name="Hyten D.L."/>
            <person name="Song Q."/>
            <person name="Thelen J.J."/>
            <person name="Cheng J."/>
            <person name="Xu D."/>
            <person name="Hellsten U."/>
            <person name="May G.D."/>
            <person name="Yu Y."/>
            <person name="Sakurai T."/>
            <person name="Umezawa T."/>
            <person name="Bhattacharyya M.K."/>
            <person name="Sandhu D."/>
            <person name="Valliyodan B."/>
            <person name="Lindquist E."/>
            <person name="Peto M."/>
            <person name="Grant D."/>
            <person name="Shu S."/>
            <person name="Goodstein D."/>
            <person name="Barry K."/>
            <person name="Futrell-Griggs M."/>
            <person name="Abernathy B."/>
            <person name="Du J."/>
            <person name="Tian Z."/>
            <person name="Zhu L."/>
            <person name="Gill N."/>
            <person name="Joshi T."/>
            <person name="Libault M."/>
            <person name="Sethuraman A."/>
            <person name="Zhang X.-C."/>
            <person name="Shinozaki K."/>
            <person name="Nguyen H.T."/>
            <person name="Wing R.A."/>
            <person name="Cregan P."/>
            <person name="Specht J."/>
            <person name="Grimwood J."/>
            <person name="Rokhsar D."/>
            <person name="Stacey G."/>
            <person name="Shoemaker R.C."/>
            <person name="Jackson S.A."/>
        </authorList>
    </citation>
    <scope>NUCLEOTIDE SEQUENCE</scope>
    <source>
        <strain evidence="3">cv. Williams 82</strain>
        <tissue evidence="2">Callus</tissue>
    </source>
</reference>
<evidence type="ECO:0000256" key="1">
    <source>
        <dbReference type="SAM" id="MobiDB-lite"/>
    </source>
</evidence>
<gene>
    <name evidence="2" type="ORF">GLYMA_04G149100</name>
</gene>
<sequence>MKFFIESQNVDMWEIVQEGPYIPTKRNLEGIMQDKPKAKWSLDEKQIYFLNTRAKYFLLCALNKSEFDKRPNVTTIQEAKYLARLKLDELVGSLKVHEQKIMDEIQPRKRNNIALKASTSSRKTAHQQATSKEEEDTTSREEDEVAFI</sequence>
<organism evidence="2">
    <name type="scientific">Glycine max</name>
    <name type="common">Soybean</name>
    <name type="synonym">Glycine hispida</name>
    <dbReference type="NCBI Taxonomy" id="3847"/>
    <lineage>
        <taxon>Eukaryota</taxon>
        <taxon>Viridiplantae</taxon>
        <taxon>Streptophyta</taxon>
        <taxon>Embryophyta</taxon>
        <taxon>Tracheophyta</taxon>
        <taxon>Spermatophyta</taxon>
        <taxon>Magnoliopsida</taxon>
        <taxon>eudicotyledons</taxon>
        <taxon>Gunneridae</taxon>
        <taxon>Pentapetalae</taxon>
        <taxon>rosids</taxon>
        <taxon>fabids</taxon>
        <taxon>Fabales</taxon>
        <taxon>Fabaceae</taxon>
        <taxon>Papilionoideae</taxon>
        <taxon>50 kb inversion clade</taxon>
        <taxon>NPAAA clade</taxon>
        <taxon>indigoferoid/millettioid clade</taxon>
        <taxon>Phaseoleae</taxon>
        <taxon>Glycine</taxon>
        <taxon>Glycine subgen. Soja</taxon>
    </lineage>
</organism>
<protein>
    <submittedName>
        <fullName evidence="2 3">Uncharacterized protein</fullName>
    </submittedName>
</protein>
<evidence type="ECO:0000313" key="2">
    <source>
        <dbReference type="EMBL" id="KRH63014.1"/>
    </source>
</evidence>
<feature type="region of interest" description="Disordered" evidence="1">
    <location>
        <begin position="111"/>
        <end position="148"/>
    </location>
</feature>
<feature type="compositionally biased region" description="Acidic residues" evidence="1">
    <location>
        <begin position="133"/>
        <end position="148"/>
    </location>
</feature>
<dbReference type="EnsemblPlants" id="KRH63014">
    <property type="protein sequence ID" value="KRH63014"/>
    <property type="gene ID" value="GLYMA_04G149100"/>
</dbReference>
<dbReference type="AlphaFoldDB" id="A0A0R0K8H4"/>
<reference evidence="3" key="2">
    <citation type="submission" date="2018-02" db="UniProtKB">
        <authorList>
            <consortium name="EnsemblPlants"/>
        </authorList>
    </citation>
    <scope>IDENTIFICATION</scope>
    <source>
        <strain evidence="3">Williams 82</strain>
    </source>
</reference>
<dbReference type="InParanoid" id="A0A0R0K8H4"/>
<proteinExistence type="predicted"/>
<evidence type="ECO:0000313" key="4">
    <source>
        <dbReference type="Proteomes" id="UP000008827"/>
    </source>
</evidence>
<evidence type="ECO:0000313" key="3">
    <source>
        <dbReference type="EnsemblPlants" id="KRH63014"/>
    </source>
</evidence>
<feature type="compositionally biased region" description="Polar residues" evidence="1">
    <location>
        <begin position="117"/>
        <end position="129"/>
    </location>
</feature>